<dbReference type="EMBL" id="BSXS01007415">
    <property type="protein sequence ID" value="GME88741.1"/>
    <property type="molecule type" value="Genomic_DNA"/>
</dbReference>
<evidence type="ECO:0000313" key="2">
    <source>
        <dbReference type="Proteomes" id="UP001165064"/>
    </source>
</evidence>
<accession>A0ACB5TH98</accession>
<gene>
    <name evidence="1" type="ORF">Amon02_000841000</name>
</gene>
<organism evidence="1 2">
    <name type="scientific">Ambrosiozyma monospora</name>
    <name type="common">Yeast</name>
    <name type="synonym">Endomycopsis monosporus</name>
    <dbReference type="NCBI Taxonomy" id="43982"/>
    <lineage>
        <taxon>Eukaryota</taxon>
        <taxon>Fungi</taxon>
        <taxon>Dikarya</taxon>
        <taxon>Ascomycota</taxon>
        <taxon>Saccharomycotina</taxon>
        <taxon>Pichiomycetes</taxon>
        <taxon>Pichiales</taxon>
        <taxon>Pichiaceae</taxon>
        <taxon>Ambrosiozyma</taxon>
    </lineage>
</organism>
<name>A0ACB5TH98_AMBMO</name>
<sequence length="277" mass="30967">MGPTVITGFDANGDMSGLKRAFSETEKNQFDPTFGKRYPPQTNHRGGRTSGITRQHQYQQQQQQQRQHDAENNPDLGVLNGDATGGDQYLPSSSINGFQSSQTQIQTNGTNVNGQIDHSVINNENSFNNHQRQRSKSINLANGIEDEYIPGLVSFDFHAWVDEEAVSFDESEPTHQHNHNNLPHIPLQHPQQLQPTTSNAVTVPSHSHAHGQFTMGGTDPHSQPMKRKKLLESDNESQILSELHSQVKPIEIGDSINQTNDINIGDVQIGWITRERR</sequence>
<comment type="caution">
    <text evidence="1">The sequence shown here is derived from an EMBL/GenBank/DDBJ whole genome shotgun (WGS) entry which is preliminary data.</text>
</comment>
<protein>
    <submittedName>
        <fullName evidence="1">Unnamed protein product</fullName>
    </submittedName>
</protein>
<evidence type="ECO:0000313" key="1">
    <source>
        <dbReference type="EMBL" id="GME88741.1"/>
    </source>
</evidence>
<proteinExistence type="predicted"/>
<dbReference type="Proteomes" id="UP001165064">
    <property type="component" value="Unassembled WGS sequence"/>
</dbReference>
<keyword evidence="2" id="KW-1185">Reference proteome</keyword>
<reference evidence="1" key="1">
    <citation type="submission" date="2023-04" db="EMBL/GenBank/DDBJ databases">
        <title>Ambrosiozyma monospora NBRC 10751.</title>
        <authorList>
            <person name="Ichikawa N."/>
            <person name="Sato H."/>
            <person name="Tonouchi N."/>
        </authorList>
    </citation>
    <scope>NUCLEOTIDE SEQUENCE</scope>
    <source>
        <strain evidence="1">NBRC 10751</strain>
    </source>
</reference>